<keyword evidence="1" id="KW-0472">Membrane</keyword>
<sequence>MITKKQFLIRFIVGNMLLFILLGPFIVFYGPFHSLTYVTVSTILSSRHPQVADFFLADQKIAEITQKYGNTSVTVEPVIQHIDHQIVDEENGIRLENIQGKYFKGIVMLVRNPLQIEVAATKEIGVAGQRLSELVTAEGAVAGINGGGFYDPNSQGNGAYPDGITVRDGQLIHENLNAESSANLIGFNKEGKLILRTVSAQELSSGLIGNLGIQQAVSFEPNLILNGEPQIKGDGGQGLAPRTGIGQKADGTVVFVVIDGRQPEWSMGATLRDLMNVFIEYGAENAVNLDGGSSTELFYQGRIINQLWNIYGERYMPTAFVVMPGKNQSGVGQN</sequence>
<reference evidence="3 4" key="1">
    <citation type="submission" date="2019-12" db="EMBL/GenBank/DDBJ databases">
        <title>Sequence classification of anaerobic respiratory reductive dehalogenases: First we see many, then we see few.</title>
        <authorList>
            <person name="Molenda O."/>
            <person name="Puentes Jacome L.A."/>
            <person name="Cao X."/>
            <person name="Nesbo C.L."/>
            <person name="Tang S."/>
            <person name="Morson N."/>
            <person name="Patron J."/>
            <person name="Lomheim L."/>
            <person name="Wishart D.S."/>
            <person name="Edwards E.A."/>
        </authorList>
    </citation>
    <scope>NUCLEOTIDE SEQUENCE [LARGE SCALE GENOMIC DNA]</scope>
    <source>
        <strain evidence="3 4">12DCA</strain>
    </source>
</reference>
<dbReference type="AlphaFoldDB" id="A0A857DJE7"/>
<keyword evidence="3" id="KW-0378">Hydrolase</keyword>
<dbReference type="Proteomes" id="UP000430508">
    <property type="component" value="Chromosome"/>
</dbReference>
<dbReference type="RefSeq" id="WP_019225341.1">
    <property type="nucleotide sequence ID" value="NZ_CP046996.1"/>
</dbReference>
<evidence type="ECO:0000259" key="2">
    <source>
        <dbReference type="Pfam" id="PF09992"/>
    </source>
</evidence>
<proteinExistence type="predicted"/>
<keyword evidence="3" id="KW-0326">Glycosidase</keyword>
<dbReference type="InterPro" id="IPR018711">
    <property type="entry name" value="NAGPA"/>
</dbReference>
<dbReference type="EMBL" id="CP046996">
    <property type="protein sequence ID" value="QHA00485.1"/>
    <property type="molecule type" value="Genomic_DNA"/>
</dbReference>
<protein>
    <submittedName>
        <fullName evidence="3">Phosphodiester glycosidase family protein</fullName>
    </submittedName>
</protein>
<accession>A0A857DJE7</accession>
<keyword evidence="1" id="KW-1133">Transmembrane helix</keyword>
<organism evidence="3 4">
    <name type="scientific">Dehalobacter restrictus</name>
    <dbReference type="NCBI Taxonomy" id="55583"/>
    <lineage>
        <taxon>Bacteria</taxon>
        <taxon>Bacillati</taxon>
        <taxon>Bacillota</taxon>
        <taxon>Clostridia</taxon>
        <taxon>Eubacteriales</taxon>
        <taxon>Desulfitobacteriaceae</taxon>
        <taxon>Dehalobacter</taxon>
    </lineage>
</organism>
<dbReference type="GO" id="GO:0016798">
    <property type="term" value="F:hydrolase activity, acting on glycosyl bonds"/>
    <property type="evidence" value="ECO:0007669"/>
    <property type="project" value="UniProtKB-KW"/>
</dbReference>
<evidence type="ECO:0000256" key="1">
    <source>
        <dbReference type="SAM" id="Phobius"/>
    </source>
</evidence>
<keyword evidence="1" id="KW-0812">Transmembrane</keyword>
<dbReference type="PANTHER" id="PTHR40446">
    <property type="entry name" value="N-ACETYLGLUCOSAMINE-1-PHOSPHODIESTER ALPHA-N-ACETYLGLUCOSAMINIDASE"/>
    <property type="match status" value="1"/>
</dbReference>
<evidence type="ECO:0000313" key="3">
    <source>
        <dbReference type="EMBL" id="QHA00485.1"/>
    </source>
</evidence>
<feature type="domain" description="Phosphodiester glycosidase" evidence="2">
    <location>
        <begin position="139"/>
        <end position="323"/>
    </location>
</feature>
<dbReference type="PANTHER" id="PTHR40446:SF2">
    <property type="entry name" value="N-ACETYLGLUCOSAMINE-1-PHOSPHODIESTER ALPHA-N-ACETYLGLUCOSAMINIDASE"/>
    <property type="match status" value="1"/>
</dbReference>
<gene>
    <name evidence="3" type="ORF">GQ588_07515</name>
</gene>
<dbReference type="Pfam" id="PF09992">
    <property type="entry name" value="NAGPA"/>
    <property type="match status" value="1"/>
</dbReference>
<name>A0A857DJE7_9FIRM</name>
<feature type="transmembrane region" description="Helical" evidence="1">
    <location>
        <begin position="7"/>
        <end position="32"/>
    </location>
</feature>
<evidence type="ECO:0000313" key="4">
    <source>
        <dbReference type="Proteomes" id="UP000430508"/>
    </source>
</evidence>